<feature type="transmembrane region" description="Helical" evidence="6">
    <location>
        <begin position="33"/>
        <end position="54"/>
    </location>
</feature>
<keyword evidence="2 6" id="KW-0812">Transmembrane</keyword>
<feature type="transmembrane region" description="Helical" evidence="6">
    <location>
        <begin position="227"/>
        <end position="243"/>
    </location>
</feature>
<dbReference type="PANTHER" id="PTHR37422:SF21">
    <property type="entry name" value="EXOQ-LIKE PROTEIN"/>
    <property type="match status" value="1"/>
</dbReference>
<proteinExistence type="predicted"/>
<comment type="subcellular location">
    <subcellularLocation>
        <location evidence="1">Membrane</location>
        <topology evidence="1">Multi-pass membrane protein</topology>
    </subcellularLocation>
</comment>
<evidence type="ECO:0000313" key="8">
    <source>
        <dbReference type="EMBL" id="MBK0417693.1"/>
    </source>
</evidence>
<evidence type="ECO:0000256" key="3">
    <source>
        <dbReference type="ARBA" id="ARBA00022989"/>
    </source>
</evidence>
<comment type="caution">
    <text evidence="8">The sequence shown here is derived from an EMBL/GenBank/DDBJ whole genome shotgun (WGS) entry which is preliminary data.</text>
</comment>
<reference evidence="8" key="1">
    <citation type="submission" date="2020-12" db="EMBL/GenBank/DDBJ databases">
        <title>Leucobacter sp. CAS1, isolated from Chromium sludge.</title>
        <authorList>
            <person name="Xu Z."/>
        </authorList>
    </citation>
    <scope>NUCLEOTIDE SEQUENCE</scope>
    <source>
        <strain evidence="8">CSA1</strain>
    </source>
</reference>
<dbReference type="Pfam" id="PF04932">
    <property type="entry name" value="Wzy_C"/>
    <property type="match status" value="1"/>
</dbReference>
<dbReference type="EMBL" id="JAEHOH010000001">
    <property type="protein sequence ID" value="MBK0417693.1"/>
    <property type="molecule type" value="Genomic_DNA"/>
</dbReference>
<dbReference type="InterPro" id="IPR051533">
    <property type="entry name" value="WaaL-like"/>
</dbReference>
<feature type="transmembrane region" description="Helical" evidence="6">
    <location>
        <begin position="202"/>
        <end position="221"/>
    </location>
</feature>
<protein>
    <submittedName>
        <fullName evidence="8">O-antigen ligase family protein</fullName>
    </submittedName>
</protein>
<keyword evidence="3 6" id="KW-1133">Transmembrane helix</keyword>
<keyword evidence="8" id="KW-0436">Ligase</keyword>
<dbReference type="GO" id="GO:0016874">
    <property type="term" value="F:ligase activity"/>
    <property type="evidence" value="ECO:0007669"/>
    <property type="project" value="UniProtKB-KW"/>
</dbReference>
<feature type="compositionally biased region" description="Low complexity" evidence="5">
    <location>
        <begin position="454"/>
        <end position="466"/>
    </location>
</feature>
<name>A0A934UU10_9MICO</name>
<dbReference type="AlphaFoldDB" id="A0A934UU10"/>
<evidence type="ECO:0000259" key="7">
    <source>
        <dbReference type="Pfam" id="PF04932"/>
    </source>
</evidence>
<feature type="region of interest" description="Disordered" evidence="5">
    <location>
        <begin position="451"/>
        <end position="472"/>
    </location>
</feature>
<evidence type="ECO:0000313" key="9">
    <source>
        <dbReference type="Proteomes" id="UP000608530"/>
    </source>
</evidence>
<feature type="transmembrane region" description="Helical" evidence="6">
    <location>
        <begin position="343"/>
        <end position="364"/>
    </location>
</feature>
<keyword evidence="9" id="KW-1185">Reference proteome</keyword>
<evidence type="ECO:0000256" key="5">
    <source>
        <dbReference type="SAM" id="MobiDB-lite"/>
    </source>
</evidence>
<feature type="transmembrane region" description="Helical" evidence="6">
    <location>
        <begin position="66"/>
        <end position="84"/>
    </location>
</feature>
<feature type="transmembrane region" description="Helical" evidence="6">
    <location>
        <begin position="384"/>
        <end position="403"/>
    </location>
</feature>
<feature type="transmembrane region" description="Helical" evidence="6">
    <location>
        <begin position="90"/>
        <end position="112"/>
    </location>
</feature>
<feature type="transmembrane region" description="Helical" evidence="6">
    <location>
        <begin position="124"/>
        <end position="149"/>
    </location>
</feature>
<accession>A0A934UU10</accession>
<feature type="domain" description="O-antigen ligase-related" evidence="7">
    <location>
        <begin position="211"/>
        <end position="356"/>
    </location>
</feature>
<feature type="transmembrane region" description="Helical" evidence="6">
    <location>
        <begin position="255"/>
        <end position="273"/>
    </location>
</feature>
<organism evidence="8 9">
    <name type="scientific">Leucobacter chromiisoli</name>
    <dbReference type="NCBI Taxonomy" id="2796471"/>
    <lineage>
        <taxon>Bacteria</taxon>
        <taxon>Bacillati</taxon>
        <taxon>Actinomycetota</taxon>
        <taxon>Actinomycetes</taxon>
        <taxon>Micrococcales</taxon>
        <taxon>Microbacteriaceae</taxon>
        <taxon>Leucobacter</taxon>
    </lineage>
</organism>
<feature type="transmembrane region" description="Helical" evidence="6">
    <location>
        <begin position="173"/>
        <end position="195"/>
    </location>
</feature>
<evidence type="ECO:0000256" key="2">
    <source>
        <dbReference type="ARBA" id="ARBA00022692"/>
    </source>
</evidence>
<sequence length="472" mass="51766">MAESRTRLGVSAYAICVFVFALGSNGVRNLVGWPAFLALALLIASVGVVLAVRLRPERFRWYRLPSPLYWFLALAALSILWSAYRLESALGVLAQLVTTAVAVSLAAVLTWHEVLRTLGSALRYLIGLSVAFELWVALVVQAPLLPWWLEAPDGETPKLLYWSRDLLLSGGPVQGLVGSSVILGFIGLLGLIVFGIQLRAGLVRRFAGWFWVTMSLLTLLLTRGATVTVALAAVFVGLGFALWARRIGQERRMPLYALGAGIAAAAALLAVFARDFLFGLLGKSGDMTGRLETWQKVVELAQQRPWFGWGWISYWAPWVEPYASLDEKAGLQVMSAHNAWLDVWLQLGIVGVLVFAPLVVLTLWRTWFRAVDQPRRGPGPALPYATSALWPFLVMIALLVQSLTESRLLIEWGWLLLVMLAVKTRIDFELPSQDAEPRKLPWRRVPIPREAHAETAGAGATAPAETVSGAGA</sequence>
<dbReference type="PANTHER" id="PTHR37422">
    <property type="entry name" value="TEICHURONIC ACID BIOSYNTHESIS PROTEIN TUAE"/>
    <property type="match status" value="1"/>
</dbReference>
<dbReference type="InterPro" id="IPR007016">
    <property type="entry name" value="O-antigen_ligase-rel_domated"/>
</dbReference>
<evidence type="ECO:0000256" key="4">
    <source>
        <dbReference type="ARBA" id="ARBA00023136"/>
    </source>
</evidence>
<gene>
    <name evidence="8" type="ORF">JD276_01400</name>
</gene>
<dbReference type="Proteomes" id="UP000608530">
    <property type="component" value="Unassembled WGS sequence"/>
</dbReference>
<evidence type="ECO:0000256" key="1">
    <source>
        <dbReference type="ARBA" id="ARBA00004141"/>
    </source>
</evidence>
<dbReference type="GO" id="GO:0016020">
    <property type="term" value="C:membrane"/>
    <property type="evidence" value="ECO:0007669"/>
    <property type="project" value="UniProtKB-SubCell"/>
</dbReference>
<dbReference type="RefSeq" id="WP_200113006.1">
    <property type="nucleotide sequence ID" value="NZ_JAEHOH010000001.1"/>
</dbReference>
<evidence type="ECO:0000256" key="6">
    <source>
        <dbReference type="SAM" id="Phobius"/>
    </source>
</evidence>
<keyword evidence="4 6" id="KW-0472">Membrane</keyword>